<evidence type="ECO:0000259" key="8">
    <source>
        <dbReference type="PROSITE" id="PS50835"/>
    </source>
</evidence>
<dbReference type="CDD" id="cd00096">
    <property type="entry name" value="Ig"/>
    <property type="match status" value="1"/>
</dbReference>
<dbReference type="InterPro" id="IPR007110">
    <property type="entry name" value="Ig-like_dom"/>
</dbReference>
<organism evidence="9 10">
    <name type="scientific">Cryptotermes secundus</name>
    <dbReference type="NCBI Taxonomy" id="105785"/>
    <lineage>
        <taxon>Eukaryota</taxon>
        <taxon>Metazoa</taxon>
        <taxon>Ecdysozoa</taxon>
        <taxon>Arthropoda</taxon>
        <taxon>Hexapoda</taxon>
        <taxon>Insecta</taxon>
        <taxon>Pterygota</taxon>
        <taxon>Neoptera</taxon>
        <taxon>Polyneoptera</taxon>
        <taxon>Dictyoptera</taxon>
        <taxon>Blattodea</taxon>
        <taxon>Blattoidea</taxon>
        <taxon>Termitoidae</taxon>
        <taxon>Kalotermitidae</taxon>
        <taxon>Cryptotermitinae</taxon>
        <taxon>Cryptotermes</taxon>
    </lineage>
</organism>
<dbReference type="EMBL" id="NEVH01006566">
    <property type="protein sequence ID" value="PNF37911.1"/>
    <property type="molecule type" value="Genomic_DNA"/>
</dbReference>
<dbReference type="PROSITE" id="PS50835">
    <property type="entry name" value="IG_LIKE"/>
    <property type="match status" value="5"/>
</dbReference>
<dbReference type="GO" id="GO:0098609">
    <property type="term" value="P:cell-cell adhesion"/>
    <property type="evidence" value="ECO:0007669"/>
    <property type="project" value="TreeGrafter"/>
</dbReference>
<dbReference type="STRING" id="105785.A0A2J7RAQ6"/>
<dbReference type="GO" id="GO:0050839">
    <property type="term" value="F:cell adhesion molecule binding"/>
    <property type="evidence" value="ECO:0007669"/>
    <property type="project" value="TreeGrafter"/>
</dbReference>
<sequence>MIKNSTRHDQGVYTCELRNKVGSQESNSAVYVAIYFKPIVQLTMEPPTPVSELDRLNITLMCKVESGNPDILQAVRWYLDGELLKELPDCGGNATDYMFCDIDPSKLLLEDVGRSFHGNYSCEGMNEAGWGPLSPDEELMVYYPPGAASLVYEPMRVIKKSSVTLRCSVDDAGRPETTTYRWLRGTHLIQDVTTANWTIDPVTLETESNFTCLAYNKGGEGDPATVYIEVSAPPTFIERLPLYHGALVNASNINISCRVECSPLCSMQWLKDGKLLNLNSSSSLYSVSNTVIPPDTRTSDFESIRSMLMWNMSAWPGGQLDRIHDSANYTCQSTHNEVGPGVRSSTAFRVEYPPENITVSNKIVNVTEGHIPEKVICSATAYPEATYQWKHESGTFITKGNNALIISSPVSRTEGGNYTCEAINRHGKIAQKTFINVLYKPECGITQGEVDGKLALICAAHANPREVDFTWRIKNENDTLEENIEKKGLQSILMLDSHVENFRTYVCVANNSEGPSVPCERDVTLEISWWGKLDNEHLIIIIAIVVGAIVMVLIVCIIIIIVCRRKRAEDKYPSPSATKDKSMPDLAGSPSDGLLQPDGDKAFYENLPFHGMQSAPNKPFRPEFSDLDYADVDYRSYGPINYKMASIQAIEQEKKKNLKNENQQQPLHSSNNHLPDLL</sequence>
<feature type="domain" description="Ig-like" evidence="8">
    <location>
        <begin position="38"/>
        <end position="122"/>
    </location>
</feature>
<evidence type="ECO:0000256" key="6">
    <source>
        <dbReference type="SAM" id="MobiDB-lite"/>
    </source>
</evidence>
<feature type="compositionally biased region" description="Polar residues" evidence="6">
    <location>
        <begin position="666"/>
        <end position="678"/>
    </location>
</feature>
<keyword evidence="10" id="KW-1185">Reference proteome</keyword>
<dbReference type="PANTHER" id="PTHR11640:SF31">
    <property type="entry name" value="IRREGULAR CHIASM C-ROUGHEST PROTEIN-RELATED"/>
    <property type="match status" value="1"/>
</dbReference>
<evidence type="ECO:0000313" key="9">
    <source>
        <dbReference type="EMBL" id="PNF37911.1"/>
    </source>
</evidence>
<proteinExistence type="predicted"/>
<feature type="domain" description="Ig-like" evidence="8">
    <location>
        <begin position="234"/>
        <end position="347"/>
    </location>
</feature>
<evidence type="ECO:0000256" key="2">
    <source>
        <dbReference type="ARBA" id="ARBA00023136"/>
    </source>
</evidence>
<dbReference type="SMART" id="SM00409">
    <property type="entry name" value="IG"/>
    <property type="match status" value="4"/>
</dbReference>
<dbReference type="AlphaFoldDB" id="A0A2J7RAQ6"/>
<feature type="domain" description="Ig-like" evidence="8">
    <location>
        <begin position="145"/>
        <end position="231"/>
    </location>
</feature>
<keyword evidence="4" id="KW-0325">Glycoprotein</keyword>
<keyword evidence="5" id="KW-0393">Immunoglobulin domain</keyword>
<dbReference type="GO" id="GO:0005886">
    <property type="term" value="C:plasma membrane"/>
    <property type="evidence" value="ECO:0007669"/>
    <property type="project" value="TreeGrafter"/>
</dbReference>
<feature type="region of interest" description="Disordered" evidence="6">
    <location>
        <begin position="655"/>
        <end position="678"/>
    </location>
</feature>
<feature type="region of interest" description="Disordered" evidence="6">
    <location>
        <begin position="571"/>
        <end position="593"/>
    </location>
</feature>
<comment type="caution">
    <text evidence="9">The sequence shown here is derived from an EMBL/GenBank/DDBJ whole genome shotgun (WGS) entry which is preliminary data.</text>
</comment>
<feature type="transmembrane region" description="Helical" evidence="7">
    <location>
        <begin position="538"/>
        <end position="563"/>
    </location>
</feature>
<protein>
    <recommendedName>
        <fullName evidence="8">Ig-like domain-containing protein</fullName>
    </recommendedName>
</protein>
<dbReference type="SMART" id="SM00408">
    <property type="entry name" value="IGc2"/>
    <property type="match status" value="4"/>
</dbReference>
<dbReference type="InterPro" id="IPR051275">
    <property type="entry name" value="Cell_adhesion_signaling"/>
</dbReference>
<dbReference type="GO" id="GO:0005911">
    <property type="term" value="C:cell-cell junction"/>
    <property type="evidence" value="ECO:0007669"/>
    <property type="project" value="TreeGrafter"/>
</dbReference>
<reference evidence="9 10" key="1">
    <citation type="submission" date="2017-12" db="EMBL/GenBank/DDBJ databases">
        <title>Hemimetabolous genomes reveal molecular basis of termite eusociality.</title>
        <authorList>
            <person name="Harrison M.C."/>
            <person name="Jongepier E."/>
            <person name="Robertson H.M."/>
            <person name="Arning N."/>
            <person name="Bitard-Feildel T."/>
            <person name="Chao H."/>
            <person name="Childers C.P."/>
            <person name="Dinh H."/>
            <person name="Doddapaneni H."/>
            <person name="Dugan S."/>
            <person name="Gowin J."/>
            <person name="Greiner C."/>
            <person name="Han Y."/>
            <person name="Hu H."/>
            <person name="Hughes D.S.T."/>
            <person name="Huylmans A.-K."/>
            <person name="Kemena C."/>
            <person name="Kremer L.P.M."/>
            <person name="Lee S.L."/>
            <person name="Lopez-Ezquerra A."/>
            <person name="Mallet L."/>
            <person name="Monroy-Kuhn J.M."/>
            <person name="Moser A."/>
            <person name="Murali S.C."/>
            <person name="Muzny D.M."/>
            <person name="Otani S."/>
            <person name="Piulachs M.-D."/>
            <person name="Poelchau M."/>
            <person name="Qu J."/>
            <person name="Schaub F."/>
            <person name="Wada-Katsumata A."/>
            <person name="Worley K.C."/>
            <person name="Xie Q."/>
            <person name="Ylla G."/>
            <person name="Poulsen M."/>
            <person name="Gibbs R.A."/>
            <person name="Schal C."/>
            <person name="Richards S."/>
            <person name="Belles X."/>
            <person name="Korb J."/>
            <person name="Bornberg-Bauer E."/>
        </authorList>
    </citation>
    <scope>NUCLEOTIDE SEQUENCE [LARGE SCALE GENOMIC DNA]</scope>
    <source>
        <tissue evidence="9">Whole body</tissue>
    </source>
</reference>
<dbReference type="InterPro" id="IPR036179">
    <property type="entry name" value="Ig-like_dom_sf"/>
</dbReference>
<keyword evidence="7" id="KW-1133">Transmembrane helix</keyword>
<comment type="subcellular location">
    <subcellularLocation>
        <location evidence="1">Membrane</location>
        <topology evidence="1">Single-pass type I membrane protein</topology>
    </subcellularLocation>
</comment>
<keyword evidence="2 7" id="KW-0472">Membrane</keyword>
<dbReference type="Pfam" id="PF13895">
    <property type="entry name" value="Ig_2"/>
    <property type="match status" value="1"/>
</dbReference>
<dbReference type="PANTHER" id="PTHR11640">
    <property type="entry name" value="NEPHRIN"/>
    <property type="match status" value="1"/>
</dbReference>
<dbReference type="SUPFAM" id="SSF48726">
    <property type="entry name" value="Immunoglobulin"/>
    <property type="match status" value="6"/>
</dbReference>
<evidence type="ECO:0000256" key="5">
    <source>
        <dbReference type="ARBA" id="ARBA00023319"/>
    </source>
</evidence>
<evidence type="ECO:0000256" key="3">
    <source>
        <dbReference type="ARBA" id="ARBA00023157"/>
    </source>
</evidence>
<feature type="domain" description="Ig-like" evidence="8">
    <location>
        <begin position="354"/>
        <end position="436"/>
    </location>
</feature>
<dbReference type="Proteomes" id="UP000235965">
    <property type="component" value="Unassembled WGS sequence"/>
</dbReference>
<evidence type="ECO:0000256" key="4">
    <source>
        <dbReference type="ARBA" id="ARBA00023180"/>
    </source>
</evidence>
<gene>
    <name evidence="9" type="ORF">B7P43_G06204</name>
</gene>
<accession>A0A2J7RAQ6</accession>
<dbReference type="Pfam" id="PF13927">
    <property type="entry name" value="Ig_3"/>
    <property type="match status" value="1"/>
</dbReference>
<dbReference type="Gene3D" id="2.60.40.10">
    <property type="entry name" value="Immunoglobulins"/>
    <property type="match status" value="6"/>
</dbReference>
<feature type="domain" description="Ig-like" evidence="8">
    <location>
        <begin position="441"/>
        <end position="524"/>
    </location>
</feature>
<keyword evidence="7" id="KW-0812">Transmembrane</keyword>
<dbReference type="InterPro" id="IPR003599">
    <property type="entry name" value="Ig_sub"/>
</dbReference>
<dbReference type="InterPro" id="IPR003598">
    <property type="entry name" value="Ig_sub2"/>
</dbReference>
<keyword evidence="3" id="KW-1015">Disulfide bond</keyword>
<name>A0A2J7RAQ6_9NEOP</name>
<evidence type="ECO:0000256" key="1">
    <source>
        <dbReference type="ARBA" id="ARBA00004479"/>
    </source>
</evidence>
<dbReference type="OrthoDB" id="6106100at2759"/>
<dbReference type="InParanoid" id="A0A2J7RAQ6"/>
<dbReference type="InterPro" id="IPR013783">
    <property type="entry name" value="Ig-like_fold"/>
</dbReference>
<evidence type="ECO:0000313" key="10">
    <source>
        <dbReference type="Proteomes" id="UP000235965"/>
    </source>
</evidence>
<feature type="compositionally biased region" description="Basic and acidic residues" evidence="6">
    <location>
        <begin position="571"/>
        <end position="583"/>
    </location>
</feature>
<evidence type="ECO:0000256" key="7">
    <source>
        <dbReference type="SAM" id="Phobius"/>
    </source>
</evidence>